<dbReference type="OrthoDB" id="1718934at2759"/>
<gene>
    <name evidence="1" type="ORF">CKAN_01243100</name>
</gene>
<sequence length="144" mass="16638">MPSRPELRAPPEFFYNEEEAPQIHNFLLYHRNSGGAHRESIGASCFVYRRNVALESEVDGDLLLADGSVSQQLLKCLRPWKMKSCRGSSLLHFRYLYWTVRVDKEAGIYLSPLMVLQGKLYWNLYIDGLLVSSDENLFGAWEFC</sequence>
<proteinExistence type="predicted"/>
<dbReference type="EMBL" id="QPKB01000004">
    <property type="protein sequence ID" value="RWR83670.1"/>
    <property type="molecule type" value="Genomic_DNA"/>
</dbReference>
<dbReference type="AlphaFoldDB" id="A0A443NYP8"/>
<accession>A0A443NYP8</accession>
<reference evidence="1 2" key="1">
    <citation type="journal article" date="2019" name="Nat. Plants">
        <title>Stout camphor tree genome fills gaps in understanding of flowering plant genome evolution.</title>
        <authorList>
            <person name="Chaw S.M."/>
            <person name="Liu Y.C."/>
            <person name="Wu Y.W."/>
            <person name="Wang H.Y."/>
            <person name="Lin C.I."/>
            <person name="Wu C.S."/>
            <person name="Ke H.M."/>
            <person name="Chang L.Y."/>
            <person name="Hsu C.Y."/>
            <person name="Yang H.T."/>
            <person name="Sudianto E."/>
            <person name="Hsu M.H."/>
            <person name="Wu K.P."/>
            <person name="Wang L.N."/>
            <person name="Leebens-Mack J.H."/>
            <person name="Tsai I.J."/>
        </authorList>
    </citation>
    <scope>NUCLEOTIDE SEQUENCE [LARGE SCALE GENOMIC DNA]</scope>
    <source>
        <strain evidence="2">cv. Chaw 1501</strain>
        <tissue evidence="1">Young leaves</tissue>
    </source>
</reference>
<comment type="caution">
    <text evidence="1">The sequence shown here is derived from an EMBL/GenBank/DDBJ whole genome shotgun (WGS) entry which is preliminary data.</text>
</comment>
<name>A0A443NYP8_9MAGN</name>
<keyword evidence="2" id="KW-1185">Reference proteome</keyword>
<evidence type="ECO:0000313" key="2">
    <source>
        <dbReference type="Proteomes" id="UP000283530"/>
    </source>
</evidence>
<organism evidence="1 2">
    <name type="scientific">Cinnamomum micranthum f. kanehirae</name>
    <dbReference type="NCBI Taxonomy" id="337451"/>
    <lineage>
        <taxon>Eukaryota</taxon>
        <taxon>Viridiplantae</taxon>
        <taxon>Streptophyta</taxon>
        <taxon>Embryophyta</taxon>
        <taxon>Tracheophyta</taxon>
        <taxon>Spermatophyta</taxon>
        <taxon>Magnoliopsida</taxon>
        <taxon>Magnoliidae</taxon>
        <taxon>Laurales</taxon>
        <taxon>Lauraceae</taxon>
        <taxon>Cinnamomum</taxon>
    </lineage>
</organism>
<protein>
    <submittedName>
        <fullName evidence="1">Uncharacterized protein</fullName>
    </submittedName>
</protein>
<dbReference type="Proteomes" id="UP000283530">
    <property type="component" value="Unassembled WGS sequence"/>
</dbReference>
<evidence type="ECO:0000313" key="1">
    <source>
        <dbReference type="EMBL" id="RWR83670.1"/>
    </source>
</evidence>